<reference evidence="1 2" key="1">
    <citation type="journal article" date="2022" name="DNA Res.">
        <title>Chromosomal-level genome assembly of the orchid tree Bauhinia variegata (Leguminosae; Cercidoideae) supports the allotetraploid origin hypothesis of Bauhinia.</title>
        <authorList>
            <person name="Zhong Y."/>
            <person name="Chen Y."/>
            <person name="Zheng D."/>
            <person name="Pang J."/>
            <person name="Liu Y."/>
            <person name="Luo S."/>
            <person name="Meng S."/>
            <person name="Qian L."/>
            <person name="Wei D."/>
            <person name="Dai S."/>
            <person name="Zhou R."/>
        </authorList>
    </citation>
    <scope>NUCLEOTIDE SEQUENCE [LARGE SCALE GENOMIC DNA]</scope>
    <source>
        <strain evidence="1">BV-YZ2020</strain>
    </source>
</reference>
<organism evidence="1 2">
    <name type="scientific">Bauhinia variegata</name>
    <name type="common">Purple orchid tree</name>
    <name type="synonym">Phanera variegata</name>
    <dbReference type="NCBI Taxonomy" id="167791"/>
    <lineage>
        <taxon>Eukaryota</taxon>
        <taxon>Viridiplantae</taxon>
        <taxon>Streptophyta</taxon>
        <taxon>Embryophyta</taxon>
        <taxon>Tracheophyta</taxon>
        <taxon>Spermatophyta</taxon>
        <taxon>Magnoliopsida</taxon>
        <taxon>eudicotyledons</taxon>
        <taxon>Gunneridae</taxon>
        <taxon>Pentapetalae</taxon>
        <taxon>rosids</taxon>
        <taxon>fabids</taxon>
        <taxon>Fabales</taxon>
        <taxon>Fabaceae</taxon>
        <taxon>Cercidoideae</taxon>
        <taxon>Cercideae</taxon>
        <taxon>Bauhiniinae</taxon>
        <taxon>Bauhinia</taxon>
    </lineage>
</organism>
<evidence type="ECO:0000313" key="2">
    <source>
        <dbReference type="Proteomes" id="UP000828941"/>
    </source>
</evidence>
<sequence length="214" mass="24430">MAFIPFKFIYFYFSLILFIHLVVFLQSTCSEKDSSQQTRITTEKLIDGLLPSSGFDEESCLSRFQSYLCRKASPHKPSSYLISKLRNYEKLHKSCGPQTRSYNKTITELLKSGTNGTASNSKYIVWTPGNGLGNRMISIVATFLHAVLTDLVLLVQFNTDMVGLLCESFPSSSWILPKDFPFINNQRYMETYESMLHKDKENNSRLISPVVVHL</sequence>
<name>A0ACB9QB21_BAUVA</name>
<keyword evidence="2" id="KW-1185">Reference proteome</keyword>
<protein>
    <submittedName>
        <fullName evidence="1">Uncharacterized protein</fullName>
    </submittedName>
</protein>
<dbReference type="Proteomes" id="UP000828941">
    <property type="component" value="Chromosome 1"/>
</dbReference>
<comment type="caution">
    <text evidence="1">The sequence shown here is derived from an EMBL/GenBank/DDBJ whole genome shotgun (WGS) entry which is preliminary data.</text>
</comment>
<proteinExistence type="predicted"/>
<dbReference type="EMBL" id="CM039426">
    <property type="protein sequence ID" value="KAI4356045.1"/>
    <property type="molecule type" value="Genomic_DNA"/>
</dbReference>
<evidence type="ECO:0000313" key="1">
    <source>
        <dbReference type="EMBL" id="KAI4356045.1"/>
    </source>
</evidence>
<gene>
    <name evidence="1" type="ORF">L6164_000098</name>
</gene>
<accession>A0ACB9QB21</accession>